<keyword evidence="5" id="KW-1003">Cell membrane</keyword>
<keyword evidence="13" id="KW-0966">Cell projection</keyword>
<dbReference type="OrthoDB" id="9780302at2"/>
<organism evidence="13 14">
    <name type="scientific">Anaerovirgula multivorans</name>
    <dbReference type="NCBI Taxonomy" id="312168"/>
    <lineage>
        <taxon>Bacteria</taxon>
        <taxon>Bacillati</taxon>
        <taxon>Bacillota</taxon>
        <taxon>Clostridia</taxon>
        <taxon>Peptostreptococcales</taxon>
        <taxon>Natronincolaceae</taxon>
        <taxon>Anaerovirgula</taxon>
    </lineage>
</organism>
<accession>A0A239A3G5</accession>
<comment type="subcellular location">
    <subcellularLocation>
        <location evidence="1">Bacterial flagellum basal body</location>
    </subcellularLocation>
    <subcellularLocation>
        <location evidence="2">Cell membrane</location>
        <topology evidence="2">Peripheral membrane protein</topology>
        <orientation evidence="2">Cytoplasmic side</orientation>
    </subcellularLocation>
</comment>
<keyword evidence="9" id="KW-0975">Bacterial flagellum</keyword>
<dbReference type="GO" id="GO:0003774">
    <property type="term" value="F:cytoskeletal motor activity"/>
    <property type="evidence" value="ECO:0007669"/>
    <property type="project" value="InterPro"/>
</dbReference>
<dbReference type="Pfam" id="PF01706">
    <property type="entry name" value="FliG_C"/>
    <property type="match status" value="1"/>
</dbReference>
<feature type="domain" description="Flagellar motor switch protein FliG N-terminal" evidence="12">
    <location>
        <begin position="9"/>
        <end position="112"/>
    </location>
</feature>
<dbReference type="InterPro" id="IPR000090">
    <property type="entry name" value="Flg_Motor_Flig"/>
</dbReference>
<dbReference type="InterPro" id="IPR011002">
    <property type="entry name" value="FliG_a-hlx"/>
</dbReference>
<evidence type="ECO:0000313" key="14">
    <source>
        <dbReference type="Proteomes" id="UP000198304"/>
    </source>
</evidence>
<dbReference type="InterPro" id="IPR028263">
    <property type="entry name" value="FliG_N"/>
</dbReference>
<keyword evidence="13" id="KW-0282">Flagellum</keyword>
<protein>
    <recommendedName>
        <fullName evidence="4">Flagellar motor switch protein FliG</fullName>
    </recommendedName>
</protein>
<dbReference type="FunFam" id="1.10.220.30:FF:000005">
    <property type="entry name" value="Flagellar motor switch protein FliG"/>
    <property type="match status" value="1"/>
</dbReference>
<dbReference type="Gene3D" id="1.10.220.30">
    <property type="match status" value="3"/>
</dbReference>
<dbReference type="GO" id="GO:0005886">
    <property type="term" value="C:plasma membrane"/>
    <property type="evidence" value="ECO:0007669"/>
    <property type="project" value="UniProtKB-SubCell"/>
</dbReference>
<evidence type="ECO:0000256" key="8">
    <source>
        <dbReference type="ARBA" id="ARBA00023136"/>
    </source>
</evidence>
<evidence type="ECO:0000256" key="9">
    <source>
        <dbReference type="ARBA" id="ARBA00023143"/>
    </source>
</evidence>
<evidence type="ECO:0000313" key="13">
    <source>
        <dbReference type="EMBL" id="SNR89851.1"/>
    </source>
</evidence>
<dbReference type="PANTHER" id="PTHR30534">
    <property type="entry name" value="FLAGELLAR MOTOR SWITCH PROTEIN FLIG"/>
    <property type="match status" value="1"/>
</dbReference>
<evidence type="ECO:0000256" key="3">
    <source>
        <dbReference type="ARBA" id="ARBA00010299"/>
    </source>
</evidence>
<name>A0A239A3G5_9FIRM</name>
<evidence type="ECO:0000256" key="7">
    <source>
        <dbReference type="ARBA" id="ARBA00022779"/>
    </source>
</evidence>
<proteinExistence type="inferred from homology"/>
<sequence length="339" mass="38042">MARRGAKGELTGREKAAVLLISLGPEFSAQIFKHLNDEEIEELTLEIANMRKVSPEEKEKIMDEFYQICVAQEYISEGGINYAKEVLEKALGSQKAMDIINKLTASLQVKPFDFARKADPGQLLNFIQNEHPQTIALILSYLPASQSAQIMSALPQVKQTEVARRIATMDRTSPDIIKEVEMVLERKLSALVSQDYTSAGGIQSIVDILNSVDRGTEKNIMDTLEVQDAELAEEIRKRMFVFEDIINLDSTSIQRFIREIDNSDLAIALKGATEEVASVIYTNMSKRMAEMIKEDMEFMGPVRLRDVEEAQQKIVNIIRKLEETGDIIISRGGGDEIIV</sequence>
<dbReference type="NCBIfam" id="TIGR00207">
    <property type="entry name" value="fliG"/>
    <property type="match status" value="1"/>
</dbReference>
<dbReference type="Pfam" id="PF14842">
    <property type="entry name" value="FliG_N"/>
    <property type="match status" value="1"/>
</dbReference>
<dbReference type="GO" id="GO:0071973">
    <property type="term" value="P:bacterial-type flagellum-dependent cell motility"/>
    <property type="evidence" value="ECO:0007669"/>
    <property type="project" value="InterPro"/>
</dbReference>
<dbReference type="InterPro" id="IPR032779">
    <property type="entry name" value="FliG_M"/>
</dbReference>
<keyword evidence="7" id="KW-0283">Flagellar rotation</keyword>
<dbReference type="GO" id="GO:0006935">
    <property type="term" value="P:chemotaxis"/>
    <property type="evidence" value="ECO:0007669"/>
    <property type="project" value="UniProtKB-KW"/>
</dbReference>
<evidence type="ECO:0000256" key="2">
    <source>
        <dbReference type="ARBA" id="ARBA00004413"/>
    </source>
</evidence>
<dbReference type="InterPro" id="IPR023087">
    <property type="entry name" value="Flg_Motor_Flig_C"/>
</dbReference>
<evidence type="ECO:0000256" key="6">
    <source>
        <dbReference type="ARBA" id="ARBA00022500"/>
    </source>
</evidence>
<keyword evidence="14" id="KW-1185">Reference proteome</keyword>
<reference evidence="13 14" key="1">
    <citation type="submission" date="2017-06" db="EMBL/GenBank/DDBJ databases">
        <authorList>
            <person name="Kim H.J."/>
            <person name="Triplett B.A."/>
        </authorList>
    </citation>
    <scope>NUCLEOTIDE SEQUENCE [LARGE SCALE GENOMIC DNA]</scope>
    <source>
        <strain evidence="13 14">SCA</strain>
    </source>
</reference>
<evidence type="ECO:0000259" key="12">
    <source>
        <dbReference type="Pfam" id="PF14842"/>
    </source>
</evidence>
<evidence type="ECO:0000259" key="11">
    <source>
        <dbReference type="Pfam" id="PF14841"/>
    </source>
</evidence>
<dbReference type="PRINTS" id="PR00954">
    <property type="entry name" value="FLGMOTORFLIG"/>
</dbReference>
<feature type="domain" description="Flagellar motor switch protein FliG middle" evidence="11">
    <location>
        <begin position="120"/>
        <end position="194"/>
    </location>
</feature>
<dbReference type="AlphaFoldDB" id="A0A239A3G5"/>
<evidence type="ECO:0000256" key="4">
    <source>
        <dbReference type="ARBA" id="ARBA00021870"/>
    </source>
</evidence>
<dbReference type="PIRSF" id="PIRSF003161">
    <property type="entry name" value="FliG"/>
    <property type="match status" value="1"/>
</dbReference>
<keyword evidence="13" id="KW-0969">Cilium</keyword>
<evidence type="ECO:0000259" key="10">
    <source>
        <dbReference type="Pfam" id="PF01706"/>
    </source>
</evidence>
<dbReference type="SUPFAM" id="SSF48029">
    <property type="entry name" value="FliG"/>
    <property type="match status" value="2"/>
</dbReference>
<feature type="domain" description="Flagellar motor switch protein FliG C-terminal" evidence="10">
    <location>
        <begin position="223"/>
        <end position="329"/>
    </location>
</feature>
<dbReference type="EMBL" id="FZOJ01000001">
    <property type="protein sequence ID" value="SNR89851.1"/>
    <property type="molecule type" value="Genomic_DNA"/>
</dbReference>
<dbReference type="RefSeq" id="WP_089281080.1">
    <property type="nucleotide sequence ID" value="NZ_FZOJ01000001.1"/>
</dbReference>
<keyword evidence="8" id="KW-0472">Membrane</keyword>
<dbReference type="GO" id="GO:0009425">
    <property type="term" value="C:bacterial-type flagellum basal body"/>
    <property type="evidence" value="ECO:0007669"/>
    <property type="project" value="UniProtKB-SubCell"/>
</dbReference>
<dbReference type="Pfam" id="PF14841">
    <property type="entry name" value="FliG_M"/>
    <property type="match status" value="1"/>
</dbReference>
<dbReference type="FunFam" id="1.10.220.30:FF:000001">
    <property type="entry name" value="Flagellar motor switch protein FliG"/>
    <property type="match status" value="1"/>
</dbReference>
<dbReference type="Proteomes" id="UP000198304">
    <property type="component" value="Unassembled WGS sequence"/>
</dbReference>
<keyword evidence="6" id="KW-0145">Chemotaxis</keyword>
<gene>
    <name evidence="13" type="ORF">SAMN05446037_1001298</name>
</gene>
<evidence type="ECO:0000256" key="5">
    <source>
        <dbReference type="ARBA" id="ARBA00022475"/>
    </source>
</evidence>
<dbReference type="PANTHER" id="PTHR30534:SF0">
    <property type="entry name" value="FLAGELLAR MOTOR SWITCH PROTEIN FLIG"/>
    <property type="match status" value="1"/>
</dbReference>
<comment type="similarity">
    <text evidence="3">Belongs to the FliG family.</text>
</comment>
<evidence type="ECO:0000256" key="1">
    <source>
        <dbReference type="ARBA" id="ARBA00004117"/>
    </source>
</evidence>